<organism evidence="1 2">
    <name type="scientific">Fusarium oxysporum (strain Fo5176)</name>
    <name type="common">Fusarium vascular wilt</name>
    <dbReference type="NCBI Taxonomy" id="660025"/>
    <lineage>
        <taxon>Eukaryota</taxon>
        <taxon>Fungi</taxon>
        <taxon>Dikarya</taxon>
        <taxon>Ascomycota</taxon>
        <taxon>Pezizomycotina</taxon>
        <taxon>Sordariomycetes</taxon>
        <taxon>Hypocreomycetidae</taxon>
        <taxon>Hypocreales</taxon>
        <taxon>Nectriaceae</taxon>
        <taxon>Fusarium</taxon>
        <taxon>Fusarium oxysporum species complex</taxon>
    </lineage>
</organism>
<dbReference type="AlphaFoldDB" id="A0A0C4DJ36"/>
<dbReference type="Proteomes" id="UP000002489">
    <property type="component" value="Unassembled WGS sequence"/>
</dbReference>
<dbReference type="Gene3D" id="3.30.40.10">
    <property type="entry name" value="Zinc/RING finger domain, C3HC4 (zinc finger)"/>
    <property type="match status" value="1"/>
</dbReference>
<accession>A0A0C4DJ36</accession>
<sequence length="79" mass="8608">MEANPQSNAAPPATEEALQNLERHPVDGQMLGSEDKAECTICINEMKEGDMATFLPCNHWFHEDGSGNNNGDGNQSQPH</sequence>
<reference evidence="1" key="2">
    <citation type="submission" date="2025-08" db="UniProtKB">
        <authorList>
            <consortium name="EnsemblFungi"/>
        </authorList>
    </citation>
    <scope>IDENTIFICATION</scope>
    <source>
        <strain evidence="1">4287 / CBS 123668 / FGSC 9935 / NRRL 34936</strain>
    </source>
</reference>
<protein>
    <submittedName>
        <fullName evidence="1">Uncharacterized protein</fullName>
    </submittedName>
</protein>
<dbReference type="VEuPathDB" id="FungiDB:FOXG_17474"/>
<dbReference type="STRING" id="426428.A0A0C4DJ36"/>
<proteinExistence type="predicted"/>
<name>A0A0C4DJ36_FUSOF</name>
<dbReference type="Pfam" id="PF17123">
    <property type="entry name" value="zf-RING_11"/>
    <property type="match status" value="1"/>
</dbReference>
<gene>
    <name evidence="1" type="primary">28958229</name>
</gene>
<dbReference type="InterPro" id="IPR001841">
    <property type="entry name" value="Znf_RING"/>
</dbReference>
<evidence type="ECO:0000313" key="2">
    <source>
        <dbReference type="Proteomes" id="UP000002489"/>
    </source>
</evidence>
<dbReference type="SUPFAM" id="SSF57850">
    <property type="entry name" value="RING/U-box"/>
    <property type="match status" value="1"/>
</dbReference>
<dbReference type="EnsemblFungi" id="FOXG_17474T0">
    <property type="protein sequence ID" value="FOXG_17474P0"/>
    <property type="gene ID" value="FOXG_17474"/>
</dbReference>
<reference evidence="2" key="1">
    <citation type="journal article" date="2012" name="Mol. Plant Microbe Interact.">
        <title>A highly conserved effector in Fusarium oxysporum is required for full virulence on Arabidopsis.</title>
        <authorList>
            <person name="Thatcher L.F."/>
            <person name="Gardiner D.M."/>
            <person name="Kazan K."/>
            <person name="Manners J."/>
        </authorList>
    </citation>
    <scope>NUCLEOTIDE SEQUENCE [LARGE SCALE GENOMIC DNA]</scope>
    <source>
        <strain evidence="2">Fo5176</strain>
    </source>
</reference>
<dbReference type="InterPro" id="IPR013083">
    <property type="entry name" value="Znf_RING/FYVE/PHD"/>
</dbReference>
<evidence type="ECO:0000313" key="1">
    <source>
        <dbReference type="EnsemblFungi" id="FOXG_17474P0"/>
    </source>
</evidence>